<dbReference type="AlphaFoldDB" id="A0A8T3AAW3"/>
<comment type="caution">
    <text evidence="1">The sequence shown here is derived from an EMBL/GenBank/DDBJ whole genome shotgun (WGS) entry which is preliminary data.</text>
</comment>
<evidence type="ECO:0000313" key="1">
    <source>
        <dbReference type="EMBL" id="KAI0493269.1"/>
    </source>
</evidence>
<dbReference type="EMBL" id="JAGYWB010000018">
    <property type="protein sequence ID" value="KAI0493269.1"/>
    <property type="molecule type" value="Genomic_DNA"/>
</dbReference>
<keyword evidence="2" id="KW-1185">Reference proteome</keyword>
<accession>A0A8T3AAW3</accession>
<name>A0A8T3AAW3_DENNO</name>
<dbReference type="Proteomes" id="UP000829196">
    <property type="component" value="Unassembled WGS sequence"/>
</dbReference>
<protein>
    <submittedName>
        <fullName evidence="1">Uncharacterized protein</fullName>
    </submittedName>
</protein>
<reference evidence="1" key="1">
    <citation type="journal article" date="2022" name="Front. Genet.">
        <title>Chromosome-Scale Assembly of the Dendrobium nobile Genome Provides Insights Into the Molecular Mechanism of the Biosynthesis of the Medicinal Active Ingredient of Dendrobium.</title>
        <authorList>
            <person name="Xu Q."/>
            <person name="Niu S.-C."/>
            <person name="Li K.-L."/>
            <person name="Zheng P.-J."/>
            <person name="Zhang X.-J."/>
            <person name="Jia Y."/>
            <person name="Liu Y."/>
            <person name="Niu Y.-X."/>
            <person name="Yu L.-H."/>
            <person name="Chen D.-F."/>
            <person name="Zhang G.-Q."/>
        </authorList>
    </citation>
    <scope>NUCLEOTIDE SEQUENCE</scope>
    <source>
        <tissue evidence="1">Leaf</tissue>
    </source>
</reference>
<organism evidence="1 2">
    <name type="scientific">Dendrobium nobile</name>
    <name type="common">Orchid</name>
    <dbReference type="NCBI Taxonomy" id="94219"/>
    <lineage>
        <taxon>Eukaryota</taxon>
        <taxon>Viridiplantae</taxon>
        <taxon>Streptophyta</taxon>
        <taxon>Embryophyta</taxon>
        <taxon>Tracheophyta</taxon>
        <taxon>Spermatophyta</taxon>
        <taxon>Magnoliopsida</taxon>
        <taxon>Liliopsida</taxon>
        <taxon>Asparagales</taxon>
        <taxon>Orchidaceae</taxon>
        <taxon>Epidendroideae</taxon>
        <taxon>Malaxideae</taxon>
        <taxon>Dendrobiinae</taxon>
        <taxon>Dendrobium</taxon>
    </lineage>
</organism>
<proteinExistence type="predicted"/>
<sequence length="61" mass="6753">MNGKLRQGPCRVLASVLSVGCPLGEESWLYVACPLRTESGLSVGWSRWKAEQTWDRTVDAT</sequence>
<evidence type="ECO:0000313" key="2">
    <source>
        <dbReference type="Proteomes" id="UP000829196"/>
    </source>
</evidence>
<gene>
    <name evidence="1" type="ORF">KFK09_027545</name>
</gene>